<evidence type="ECO:0000256" key="1">
    <source>
        <dbReference type="ARBA" id="ARBA00004316"/>
    </source>
</evidence>
<feature type="region of interest" description="Disordered" evidence="9">
    <location>
        <begin position="3491"/>
        <end position="3512"/>
    </location>
</feature>
<dbReference type="PANTHER" id="PTHR45943:SF1">
    <property type="entry name" value="E3 UBIQUITIN-PROTEIN LIGASE MYCBP2"/>
    <property type="match status" value="1"/>
</dbReference>
<dbReference type="SUPFAM" id="SSF49785">
    <property type="entry name" value="Galactose-binding domain-like"/>
    <property type="match status" value="1"/>
</dbReference>
<dbReference type="EMBL" id="GEDC01012477">
    <property type="protein sequence ID" value="JAS24821.1"/>
    <property type="molecule type" value="Transcribed_RNA"/>
</dbReference>
<dbReference type="GO" id="GO:0046872">
    <property type="term" value="F:metal ion binding"/>
    <property type="evidence" value="ECO:0007669"/>
    <property type="project" value="UniProtKB-KW"/>
</dbReference>
<feature type="compositionally biased region" description="Basic residues" evidence="9">
    <location>
        <begin position="3214"/>
        <end position="3223"/>
    </location>
</feature>
<dbReference type="GO" id="GO:0008582">
    <property type="term" value="P:regulation of synaptic assembly at neuromuscular junction"/>
    <property type="evidence" value="ECO:0007669"/>
    <property type="project" value="TreeGrafter"/>
</dbReference>
<gene>
    <name evidence="11" type="ORF">g.17668</name>
</gene>
<feature type="region of interest" description="Disordered" evidence="9">
    <location>
        <begin position="3214"/>
        <end position="3239"/>
    </location>
</feature>
<feature type="region of interest" description="Disordered" evidence="9">
    <location>
        <begin position="851"/>
        <end position="875"/>
    </location>
</feature>
<evidence type="ECO:0000259" key="10">
    <source>
        <dbReference type="PROSITE" id="PS51284"/>
    </source>
</evidence>
<dbReference type="Pfam" id="PF08005">
    <property type="entry name" value="PHR"/>
    <property type="match status" value="2"/>
</dbReference>
<organism evidence="11">
    <name type="scientific">Clastoptera arizonana</name>
    <name type="common">Arizona spittle bug</name>
    <dbReference type="NCBI Taxonomy" id="38151"/>
    <lineage>
        <taxon>Eukaryota</taxon>
        <taxon>Metazoa</taxon>
        <taxon>Ecdysozoa</taxon>
        <taxon>Arthropoda</taxon>
        <taxon>Hexapoda</taxon>
        <taxon>Insecta</taxon>
        <taxon>Pterygota</taxon>
        <taxon>Neoptera</taxon>
        <taxon>Paraneoptera</taxon>
        <taxon>Hemiptera</taxon>
        <taxon>Auchenorrhyncha</taxon>
        <taxon>Cercopoidea</taxon>
        <taxon>Clastopteridae</taxon>
        <taxon>Clastoptera</taxon>
    </lineage>
</organism>
<feature type="compositionally biased region" description="Basic residues" evidence="9">
    <location>
        <begin position="29"/>
        <end position="46"/>
    </location>
</feature>
<dbReference type="GO" id="GO:0042995">
    <property type="term" value="C:cell projection"/>
    <property type="evidence" value="ECO:0007669"/>
    <property type="project" value="UniProtKB-SubCell"/>
</dbReference>
<feature type="region of interest" description="Disordered" evidence="9">
    <location>
        <begin position="2372"/>
        <end position="2397"/>
    </location>
</feature>
<feature type="compositionally biased region" description="Polar residues" evidence="9">
    <location>
        <begin position="2818"/>
        <end position="2830"/>
    </location>
</feature>
<dbReference type="PANTHER" id="PTHR45943">
    <property type="entry name" value="E3 UBIQUITIN-PROTEIN LIGASE MYCBP2"/>
    <property type="match status" value="1"/>
</dbReference>
<dbReference type="PRINTS" id="PR00633">
    <property type="entry name" value="RCCNDNSATION"/>
</dbReference>
<feature type="non-terminal residue" evidence="11">
    <location>
        <position position="4162"/>
    </location>
</feature>
<dbReference type="GO" id="GO:0005886">
    <property type="term" value="C:plasma membrane"/>
    <property type="evidence" value="ECO:0007669"/>
    <property type="project" value="TreeGrafter"/>
</dbReference>
<feature type="compositionally biased region" description="Basic and acidic residues" evidence="9">
    <location>
        <begin position="2691"/>
        <end position="2705"/>
    </location>
</feature>
<reference evidence="11" key="1">
    <citation type="submission" date="2015-12" db="EMBL/GenBank/DDBJ databases">
        <title>De novo transcriptome assembly of four potential Pierce s Disease insect vectors from Arizona vineyards.</title>
        <authorList>
            <person name="Tassone E.E."/>
        </authorList>
    </citation>
    <scope>NUCLEOTIDE SEQUENCE</scope>
</reference>
<accession>A0A1B6DGK3</accession>
<evidence type="ECO:0000256" key="5">
    <source>
        <dbReference type="ARBA" id="ARBA00022737"/>
    </source>
</evidence>
<dbReference type="CDD" id="cd19799">
    <property type="entry name" value="Bbox2_MYCBP2"/>
    <property type="match status" value="1"/>
</dbReference>
<dbReference type="GO" id="GO:0007411">
    <property type="term" value="P:axon guidance"/>
    <property type="evidence" value="ECO:0007669"/>
    <property type="project" value="TreeGrafter"/>
</dbReference>
<feature type="compositionally biased region" description="Low complexity" evidence="9">
    <location>
        <begin position="2758"/>
        <end position="2796"/>
    </location>
</feature>
<dbReference type="InterPro" id="IPR014756">
    <property type="entry name" value="Ig_E-set"/>
</dbReference>
<dbReference type="Pfam" id="PF13540">
    <property type="entry name" value="RCC1_2"/>
    <property type="match status" value="1"/>
</dbReference>
<dbReference type="FunFam" id="2.60.120.820:FF:000002">
    <property type="entry name" value="E3 ubiquitin-protein ligase MYCBP2 isoform X1"/>
    <property type="match status" value="1"/>
</dbReference>
<evidence type="ECO:0000256" key="8">
    <source>
        <dbReference type="PROSITE-ProRule" id="PRU00235"/>
    </source>
</evidence>
<dbReference type="Gene3D" id="2.130.10.30">
    <property type="entry name" value="Regulator of chromosome condensation 1/beta-lactamase-inhibitor protein II"/>
    <property type="match status" value="2"/>
</dbReference>
<dbReference type="InterPro" id="IPR008979">
    <property type="entry name" value="Galactose-bd-like_sf"/>
</dbReference>
<feature type="compositionally biased region" description="Polar residues" evidence="9">
    <location>
        <begin position="2857"/>
        <end position="2873"/>
    </location>
</feature>
<keyword evidence="5" id="KW-0677">Repeat</keyword>
<dbReference type="Gene3D" id="2.60.120.820">
    <property type="entry name" value="PHR domain"/>
    <property type="match status" value="2"/>
</dbReference>
<dbReference type="UniPathway" id="UPA00143"/>
<dbReference type="PROSITE" id="PS00626">
    <property type="entry name" value="RCC1_2"/>
    <property type="match status" value="2"/>
</dbReference>
<feature type="repeat" description="RCC1" evidence="8">
    <location>
        <begin position="840"/>
        <end position="896"/>
    </location>
</feature>
<evidence type="ECO:0000256" key="6">
    <source>
        <dbReference type="ARBA" id="ARBA00022786"/>
    </source>
</evidence>
<feature type="region of interest" description="Disordered" evidence="9">
    <location>
        <begin position="2688"/>
        <end position="2711"/>
    </location>
</feature>
<keyword evidence="4" id="KW-0479">Metal-binding</keyword>
<feature type="repeat" description="RCC1" evidence="8">
    <location>
        <begin position="897"/>
        <end position="946"/>
    </location>
</feature>
<dbReference type="GO" id="GO:0005634">
    <property type="term" value="C:nucleus"/>
    <property type="evidence" value="ECO:0007669"/>
    <property type="project" value="TreeGrafter"/>
</dbReference>
<evidence type="ECO:0000256" key="9">
    <source>
        <dbReference type="SAM" id="MobiDB-lite"/>
    </source>
</evidence>
<dbReference type="SUPFAM" id="SSF81296">
    <property type="entry name" value="E set domains"/>
    <property type="match status" value="1"/>
</dbReference>
<keyword evidence="6" id="KW-0833">Ubl conjugation pathway</keyword>
<evidence type="ECO:0000256" key="2">
    <source>
        <dbReference type="ARBA" id="ARBA00004906"/>
    </source>
</evidence>
<feature type="domain" description="DOC" evidence="10">
    <location>
        <begin position="3603"/>
        <end position="3781"/>
    </location>
</feature>
<feature type="region of interest" description="Disordered" evidence="9">
    <location>
        <begin position="2725"/>
        <end position="2937"/>
    </location>
</feature>
<keyword evidence="3" id="KW-0808">Transferase</keyword>
<evidence type="ECO:0000256" key="7">
    <source>
        <dbReference type="ARBA" id="ARBA00023273"/>
    </source>
</evidence>
<dbReference type="Pfam" id="PF00415">
    <property type="entry name" value="RCC1"/>
    <property type="match status" value="1"/>
</dbReference>
<dbReference type="PROSITE" id="PS50012">
    <property type="entry name" value="RCC1_3"/>
    <property type="match status" value="2"/>
</dbReference>
<dbReference type="SMART" id="SM01337">
    <property type="entry name" value="APC10"/>
    <property type="match status" value="1"/>
</dbReference>
<proteinExistence type="predicted"/>
<feature type="compositionally biased region" description="Basic and acidic residues" evidence="9">
    <location>
        <begin position="2885"/>
        <end position="2902"/>
    </location>
</feature>
<feature type="compositionally biased region" description="Basic and acidic residues" evidence="9">
    <location>
        <begin position="3495"/>
        <end position="3512"/>
    </location>
</feature>
<sequence length="4162" mass="457568">MFPEPELIGTYFHELFKIYPDHLKKKTEWKKNKKGKSTRSREKKRTKIESIADTSTLNVPPEVELSTNASNFAVFYTVRMAVLESSMKESCEIYLSSYRNSSSNFTNTDTDSDEEVDDENKDLLSLPRIPKIVGVGLRCAFELIRECRTSHPALCTKALGALLDVVQGQQPEGLKAEPAEVIEPLFKLLLDLTTSSEPDISAPNDGMHLTAIACSCLLSLVAVRGDTGKLLNAVATLLMCPKNLYLQNIQLPHAVAALQRSVHGVLLGKVVRPDWISLGVPKSSRLSSFKMNFSLGVNKVDNHKSMASDGQYLYLHSTRGLFKIGSGFGNTVKGFIYLHKSDFFPDKKGWLGFTQGNLYFKGLDNGELLSIDRETLNVVQVTKLDVEGVLFSDSENLGIITSAKDDGFVVRTVNPGGSPIFSVGELPLKLARKCVDVFGVASFDEDSNIHTLEIGCDEEVSDISAGKDFCLIRTASGKVLYCGKSASLGLKQASVSGIKPTKWSELSVVKTPKITQIATGHDGLHAVLVAEDGSVFFTGTARRGEDGDQNKVRRQTKAAKPKKITKIEPAVIVLAACNNGTTALITREGELHMFGKDTTHCDPSTGQVNDLKDVQITQVALGKAHTVVVSNKGHLYTFGINNKGQCGRDFVVQVKEATVVAMETTVEDEGGEEEEQEWEDAQEVMCAPGTHKWKHDLCMVCTVCRECTGYSISCLSSMRPDRNPGQECGCGEGDSGCAECGCCRICAKESVDNSELAILGPSGAGDIAGMMRLDLIFGGRHGARLQDHLQRRLEERKQRQRGKLSAKHSALKIKGGPNKFTPSVNISTPTAAKPPLPIRATVSANFIAEEGAGGSDVEREASRVSSLPPARVHLPSNSPVQQIACGLHHTVVMTQNGEVYTFGSNSYGQLGVGDIMIRGGPVQVKLSGPAIQIAAGSNHTVVLTGKGEVYTFGSYQKNQLGRGQTDIVSCTNQSSKRDTRRSVTDSLWYSIPGLVPHIGSRHGRRATWIGASGDQTFLKIDESLINSSNLKYSTLMGNKSCILLLPTQCDQAKAFKCLVINKRDGNCNSFCGNEQVDFVRSATCLDPLYNMLWSCHEDIDGAEITCYNIVCCETRMQIKSSILSPELSLPSVPGCLVTRSQAALHLLGVLDTLTAAQDKRLVVKPQGEEAEVVDGKVFVWEDYSSVTRFESHGGGWGYSGHSIEAIRFMADTDILLAGFGLFGGRGEYTGKVKLFDIGMDGGEQESDGEMLAETEEIPYECGLRQKYPMMFDEPISIQANRWYVAWARVNGPSSDCGSSGQGMVTTEDQVVFYFKSSKKSNNGTDVNAGQIPQLLYRVITTENQTCKRQIDLAEPVFILSKDFSRTVSVDCFKSLLALLQWSWNTFKSSFLETHGSAPLSLSYLTLVADMEHLVYISQASLRLLRTFVNEIYPARILQKKSVMESVRLAECVGDVRVLLHQILLDPLPSFRKKNQGTQSQFMKMGLDILHECHQTFVSCFHAFYPTPFLKWTALCNLLNSMNRNGESDRLISAVVAALCSPMVRLRSTFPILNSPDVPDYLLRKTLTPSDNSGVAMIPRMETHQYPVLVEQMSFKSQSEGNTVWQFREVLDKLLDIVSLTVQQALCLEKVTHKLNLVTNCCNLLAKIIAELSAQARGIDDDLEGACGRILHVTPSRFTRTNQSRTWNTGNGSPDAICFTVDKPGVVIAGVGVYGGVGTYDYELELLDDQSNSGNDASHAQRWNSLQLSRGSFGPEDLQADDIVELMFEYPIFIKDNVKYAIRLRNHGGRTSNGDGGISSVKGPDGVTFTFSTCSLNFNGTTPTRGQIPYILYFSNPQDSESQANSKTIMEMQARKTTLSLTGTVVNRCTELLALARERAEEVTSTDVLGNACLITTLLPIMLAHISPLAISDPRSGVQVLNLIQEILPHVSALNLLSCGMGQSMSSVDSNCHETINSTSSNHYAWVESDHPYKPATVSNYRVVFPETVKWMAIEFSSECGTIQPEDSLQLYIPTPRCNSSPTSINNDDAVPYWPVLHKFSNHPAQWPQSAVLLPGNEVIFSLETASDYVKDEKSCSYGFKCLVIGYEWNQNPGDGLRHLESELTYLGGMCAASLMKRDLVLPISAVEELDDDSDAAEEIAQQVYSKHSNLLSKGFALASPPTITQALDGVLPYSCHCNERLFLRDLVHCVPGTSGGRLSRWLQPESYVDPTNCQIMFNRDEMRCGWPTIVTVLTKDQYSNIVNVLNLKIEVKAVPIDKKEVGETDHGRKMRRVSQPDELTFGGQAQPCLDAPYEITVKDRMCYNAITIMKAYENYSFEELRYVSPAVKRISENMLVRPNGDGSYSATWTPASVGWYCVITTIDGYRMEETSKVQVREPPQGLTPPTQNYTPRKPSHQPNRLRKFVAKNSAGLRVRAHPSLQSEQIGIVHVNGTIAFIDEIHNDDGVWLRLNQDTIRQYCNSAYSEAWCLQYNQHLGKTLLLPLQEPKSILDHVIKETMQRTTPVQQPLEKGMTYKVVCCGASGHNVRSNPSLKAPPIGMLVLGNTITSMKQVINSEGTWLQLNKDTMNKYCFNWEGEAWTLAKDQTNSVYLLSQTQAVKEVVPKPIPSPGLDKTKPHEAFTAALNLQSPKKGFDFSGPEPVSHFSIFSNSPPSSSPNNSNPFVFGSSGSKGNLKNDLKQELVDCSTPQKWLKSEGGKFNEHKPSVSRDLPPELVGVSVKDLVKAIGESRANGNGVTPPDTPRRLSRSSSPHVFKQSDIGSRSSSPVPIPGGRPVGRFFDEGSVSSSQPGGSPRSIGVSPLVSGAVMEISSSQRRESTQSDTSALVSSLTRDLSPSPSNTSLLSPNNTPDLSRKNQDTDSSFKSMTQAGTQTSPEAAVKGHFNIGSKDDLRISPKLGRKERTSRSVKRSMSPSSIQQPTTSNRSIHRETREPVKQAMSPSVAESLRAIFAAFLWHEGIVHDAMACASFLKFHPNLPKQGALVVTRHNDRNKPNIQRHSVEVSTTGGYLHIQPSTLESLARSAATANANRQRGHQEDNMTIREERSDNIQENINPSSSSRHTVAVLPPALKCLVFLWEELTTSCMQTFSTSTMFPSPQQAILRSPVVALVNESRRVSRKKKEWRPSGSGGVVNSSCCNVDSVCELCGNIYPHPITYHMRQAHPGCGSHAGGKGYNSRGFFCVGWAGNCGDGGLGGSSWYLVCDTCRDKYMRIKKSMQKKSSKKKNSVATSSPAKLSPLANDIPTVNPTGGLETHFIMKDNAMFLLELSGATSRPVNPSPPDTTSAFPPPGPLQCLHALGVHPATFRDDGHIIQEDSLQYRNSNFSSQSRPVSEIGDNESDLKGRMFHRSVSMGTNGGIWNKHEGDGRVIMMRKRNNSTCDVGNESGSSLLCHPSAALQKLVPALCQSAIVSHGGNTVVEKPSLDIMSRPVLQFLLQQHNLHSLQVTMKRSLHKATCRIYAMQALNWLLRIVTQTTCIHDLLWWFVSAMTPLPPDPESESKEKGVELKSDKKDDQELQSICEHPLSDMAMVGDSVHLLTTAFHSLLQTISDLMLMLPMGSSLQQMAVRCWGIRFNQADHMFLHRSQVFSNISKILSRTEEEQEDASISLQESHHSTYSQVINCVETLYDLSSGIEIKASSRQAMVGSLTDNSTETFWESGDEDRNKTKTLIITCPANASPHVVYIHIDNCRDLANKVSNVTFLSGPNTEELYKIRTVEVESRATGWFNCTITDGNHSSVKLELKGPDNSLRIRQIRVLGEVAGKPLKVGGQHSALTIQHRNTEAETLKVFRLITSQVFGKLITGEQEEMIPDESKDLKEHMVGILFRNSKLTNLQRQVCTHIVQAIRKEASILREEWETCLCSATPGVSAVDAPDTYCFEMLSMVLALSGSSVGRSYLSKQHTLLSDLLSLLHTGSARVQRQVTALFRRMLPEVSPVLLGHISGVTRLPPTDFSIATSSKNQNSDFDVHRVGILDVFLSIIAKALTVQVKVKAKEGKGVTSVTLATAIHPRDAVGIRWWLRGCISRKLAEDIIQLIKDMSAGKLTEVWALVTKGAIAENIINLTKLSDSQRVSSDCLRCPTLWLALASLCVLDNDHVEGLSSTQWRSSNDGNPPPPRPTCSNHDDGETNAIIQCNVCGNLCADCDRFLHLNRRMRTHHRQVCKEE</sequence>
<dbReference type="InterPro" id="IPR009091">
    <property type="entry name" value="RCC1/BLIP-II"/>
</dbReference>
<comment type="subcellular location">
    <subcellularLocation>
        <location evidence="1">Cell projection</location>
    </subcellularLocation>
</comment>
<feature type="region of interest" description="Disordered" evidence="9">
    <location>
        <begin position="29"/>
        <end position="49"/>
    </location>
</feature>
<dbReference type="InterPro" id="IPR000408">
    <property type="entry name" value="Reg_chr_condens"/>
</dbReference>
<dbReference type="InterPro" id="IPR004939">
    <property type="entry name" value="APC_su10/DOC_dom"/>
</dbReference>
<dbReference type="InterPro" id="IPR038648">
    <property type="entry name" value="PHR_sf"/>
</dbReference>
<protein>
    <recommendedName>
        <fullName evidence="10">DOC domain-containing protein</fullName>
    </recommendedName>
</protein>
<dbReference type="GO" id="GO:0016567">
    <property type="term" value="P:protein ubiquitination"/>
    <property type="evidence" value="ECO:0007669"/>
    <property type="project" value="UniProtKB-UniPathway"/>
</dbReference>
<feature type="region of interest" description="Disordered" evidence="9">
    <location>
        <begin position="4098"/>
        <end position="4119"/>
    </location>
</feature>
<feature type="compositionally biased region" description="Polar residues" evidence="9">
    <location>
        <begin position="4098"/>
        <end position="4108"/>
    </location>
</feature>
<comment type="pathway">
    <text evidence="2">Protein modification; protein ubiquitination.</text>
</comment>
<dbReference type="PROSITE" id="PS51284">
    <property type="entry name" value="DOC"/>
    <property type="match status" value="1"/>
</dbReference>
<evidence type="ECO:0000256" key="3">
    <source>
        <dbReference type="ARBA" id="ARBA00022679"/>
    </source>
</evidence>
<feature type="compositionally biased region" description="Low complexity" evidence="9">
    <location>
        <begin position="2832"/>
        <end position="2848"/>
    </location>
</feature>
<dbReference type="GO" id="GO:0061630">
    <property type="term" value="F:ubiquitin protein ligase activity"/>
    <property type="evidence" value="ECO:0007669"/>
    <property type="project" value="TreeGrafter"/>
</dbReference>
<dbReference type="Gene3D" id="2.60.120.260">
    <property type="entry name" value="Galactose-binding domain-like"/>
    <property type="match status" value="1"/>
</dbReference>
<dbReference type="InterPro" id="IPR012983">
    <property type="entry name" value="PHR"/>
</dbReference>
<dbReference type="SUPFAM" id="SSF50985">
    <property type="entry name" value="RCC1/BLIP-II"/>
    <property type="match status" value="1"/>
</dbReference>
<evidence type="ECO:0000313" key="11">
    <source>
        <dbReference type="EMBL" id="JAS24821.1"/>
    </source>
</evidence>
<evidence type="ECO:0000256" key="4">
    <source>
        <dbReference type="ARBA" id="ARBA00022723"/>
    </source>
</evidence>
<keyword evidence="7" id="KW-0966">Cell projection</keyword>
<feature type="region of interest" description="Disordered" evidence="9">
    <location>
        <begin position="2646"/>
        <end position="2667"/>
    </location>
</feature>
<name>A0A1B6DGK3_9HEMI</name>